<dbReference type="SUPFAM" id="SSF143856">
    <property type="entry name" value="DeoB insert domain-like"/>
    <property type="match status" value="1"/>
</dbReference>
<sequence length="413" mass="43997">MSNTRAVLIVLDSVGVGGADDAHRYGDAGSNTLGHIVQAADEGRADIPGGRKGPLHLPHLARLGLFDALHLASGRPAMPVSETGTWGVGIERSPGKDTTSGHWEIAGTPVRKDFHYFPVEEPAFPPELIAEIVARAGLPGVLGNRHGSGTRIIEELGDEHARSGKPIFYTSADSVVQIAAHEVHFGLDRLYDLCVLTRELVDPLMVGRVIARPFTGETPSFTRTANRRDYSMPPFDPTLLDTLVAEGRSVIGVGKISDIFAGRGISQSRKASGIEGTALATAEAIRDLPEGGLVFSNVVEFDSEFGHRRNVAGYAAALETFDALVPAILGELRRDDLLIITADHGNDPTWRGTDHTRERTPILVTGPAARPGCIGLRDFSDIAATIAAHLGVSAPIGGSSFDWKGESTNVRHK</sequence>
<dbReference type="Gene3D" id="3.30.70.1250">
    <property type="entry name" value="Phosphopentomutase"/>
    <property type="match status" value="1"/>
</dbReference>
<keyword evidence="2 4" id="KW-0479">Metal-binding</keyword>
<feature type="region of interest" description="Disordered" evidence="6">
    <location>
        <begin position="82"/>
        <end position="103"/>
    </location>
</feature>
<dbReference type="Gene3D" id="3.40.720.10">
    <property type="entry name" value="Alkaline Phosphatase, subunit A"/>
    <property type="match status" value="1"/>
</dbReference>
<name>A0A840SU90_9RHOB</name>
<accession>A0A840SU90</accession>
<proteinExistence type="inferred from homology"/>
<dbReference type="SUPFAM" id="SSF53649">
    <property type="entry name" value="Alkaline phosphatase-like"/>
    <property type="match status" value="1"/>
</dbReference>
<feature type="binding site" evidence="4">
    <location>
        <position position="344"/>
    </location>
    <ligand>
        <name>Mn(2+)</name>
        <dbReference type="ChEBI" id="CHEBI:29035"/>
        <label>1</label>
    </ligand>
</feature>
<feature type="binding site" evidence="4">
    <location>
        <position position="302"/>
    </location>
    <ligand>
        <name>Mn(2+)</name>
        <dbReference type="ChEBI" id="CHEBI:29035"/>
        <label>2</label>
    </ligand>
</feature>
<dbReference type="RefSeq" id="WP_184152131.1">
    <property type="nucleotide sequence ID" value="NZ_JACHFM010000003.1"/>
</dbReference>
<comment type="similarity">
    <text evidence="1 4">Belongs to the phosphopentomutase family.</text>
</comment>
<dbReference type="NCBIfam" id="TIGR01696">
    <property type="entry name" value="deoB"/>
    <property type="match status" value="1"/>
</dbReference>
<comment type="pathway">
    <text evidence="4">Carbohydrate degradation; 2-deoxy-D-ribose 1-phosphate degradation; D-glyceraldehyde 3-phosphate and acetaldehyde from 2-deoxy-alpha-D-ribose 1-phosphate: step 1/2.</text>
</comment>
<dbReference type="GO" id="GO:0006018">
    <property type="term" value="P:2-deoxyribose 1-phosphate catabolic process"/>
    <property type="evidence" value="ECO:0007669"/>
    <property type="project" value="UniProtKB-UniRule"/>
</dbReference>
<dbReference type="Proteomes" id="UP000549457">
    <property type="component" value="Unassembled WGS sequence"/>
</dbReference>
<dbReference type="GO" id="GO:0000287">
    <property type="term" value="F:magnesium ion binding"/>
    <property type="evidence" value="ECO:0007669"/>
    <property type="project" value="UniProtKB-UniRule"/>
</dbReference>
<dbReference type="PANTHER" id="PTHR21110">
    <property type="entry name" value="PHOSPHOPENTOMUTASE"/>
    <property type="match status" value="1"/>
</dbReference>
<evidence type="ECO:0000256" key="3">
    <source>
        <dbReference type="ARBA" id="ARBA00023211"/>
    </source>
</evidence>
<comment type="catalytic activity">
    <reaction evidence="4">
        <text>alpha-D-ribose 1-phosphate = D-ribose 5-phosphate</text>
        <dbReference type="Rhea" id="RHEA:18793"/>
        <dbReference type="ChEBI" id="CHEBI:57720"/>
        <dbReference type="ChEBI" id="CHEBI:78346"/>
        <dbReference type="EC" id="5.4.2.7"/>
    </reaction>
</comment>
<dbReference type="Pfam" id="PF01676">
    <property type="entry name" value="Metalloenzyme"/>
    <property type="match status" value="1"/>
</dbReference>
<feature type="binding site" evidence="4">
    <location>
        <position position="355"/>
    </location>
    <ligand>
        <name>Mn(2+)</name>
        <dbReference type="ChEBI" id="CHEBI:29035"/>
        <label>2</label>
    </ligand>
</feature>
<evidence type="ECO:0000313" key="8">
    <source>
        <dbReference type="EMBL" id="MBB5223396.1"/>
    </source>
</evidence>
<keyword evidence="4 8" id="KW-0413">Isomerase</keyword>
<dbReference type="InterPro" id="IPR024052">
    <property type="entry name" value="Phosphopentomutase_DeoB_cap_sf"/>
</dbReference>
<dbReference type="UniPathway" id="UPA00087">
    <property type="reaction ID" value="UER00173"/>
</dbReference>
<dbReference type="NCBIfam" id="NF003766">
    <property type="entry name" value="PRK05362.1"/>
    <property type="match status" value="1"/>
</dbReference>
<gene>
    <name evidence="4" type="primary">deoB</name>
    <name evidence="8" type="ORF">HNP73_003343</name>
</gene>
<comment type="subcellular location">
    <subcellularLocation>
        <location evidence="4">Cytoplasm</location>
    </subcellularLocation>
</comment>
<evidence type="ECO:0000259" key="7">
    <source>
        <dbReference type="Pfam" id="PF01676"/>
    </source>
</evidence>
<dbReference type="InterPro" id="IPR010045">
    <property type="entry name" value="DeoB"/>
</dbReference>
<comment type="caution">
    <text evidence="8">The sequence shown here is derived from an EMBL/GenBank/DDBJ whole genome shotgun (WGS) entry which is preliminary data.</text>
</comment>
<evidence type="ECO:0000256" key="6">
    <source>
        <dbReference type="SAM" id="MobiDB-lite"/>
    </source>
</evidence>
<evidence type="ECO:0000256" key="4">
    <source>
        <dbReference type="HAMAP-Rule" id="MF_00740"/>
    </source>
</evidence>
<dbReference type="GO" id="GO:0005829">
    <property type="term" value="C:cytosol"/>
    <property type="evidence" value="ECO:0007669"/>
    <property type="project" value="TreeGrafter"/>
</dbReference>
<keyword evidence="4" id="KW-0963">Cytoplasm</keyword>
<dbReference type="PIRSF" id="PIRSF001491">
    <property type="entry name" value="Ppentomutase"/>
    <property type="match status" value="1"/>
</dbReference>
<protein>
    <recommendedName>
        <fullName evidence="4 5">Phosphopentomutase</fullName>
        <ecNumber evidence="4 5">5.4.2.7</ecNumber>
    </recommendedName>
    <alternativeName>
        <fullName evidence="4">Phosphodeoxyribomutase</fullName>
    </alternativeName>
</protein>
<reference evidence="8 9" key="1">
    <citation type="submission" date="2020-08" db="EMBL/GenBank/DDBJ databases">
        <title>Genomic Encyclopedia of Type Strains, Phase IV (KMG-IV): sequencing the most valuable type-strain genomes for metagenomic binning, comparative biology and taxonomic classification.</title>
        <authorList>
            <person name="Goeker M."/>
        </authorList>
    </citation>
    <scope>NUCLEOTIDE SEQUENCE [LARGE SCALE GENOMIC DNA]</scope>
    <source>
        <strain evidence="8 9">DSM 101730</strain>
    </source>
</reference>
<dbReference type="InterPro" id="IPR006124">
    <property type="entry name" value="Metalloenzyme"/>
</dbReference>
<dbReference type="InterPro" id="IPR017850">
    <property type="entry name" value="Alkaline_phosphatase_core_sf"/>
</dbReference>
<keyword evidence="9" id="KW-1185">Reference proteome</keyword>
<dbReference type="PANTHER" id="PTHR21110:SF0">
    <property type="entry name" value="PHOSPHOPENTOMUTASE"/>
    <property type="match status" value="1"/>
</dbReference>
<comment type="function">
    <text evidence="4">Isomerase that catalyzes the conversion of deoxy-ribose 1-phosphate (dRib-1-P) and ribose 1-phosphate (Rib-1-P) to deoxy-ribose 5-phosphate (dRib-5-P) and ribose 5-phosphate (Rib-5-P), respectively.</text>
</comment>
<feature type="domain" description="Metalloenzyme" evidence="7">
    <location>
        <begin position="5"/>
        <end position="393"/>
    </location>
</feature>
<dbReference type="EC" id="5.4.2.7" evidence="4 5"/>
<dbReference type="GO" id="GO:0043094">
    <property type="term" value="P:metabolic compound salvage"/>
    <property type="evidence" value="ECO:0007669"/>
    <property type="project" value="UniProtKB-UniRule"/>
</dbReference>
<keyword evidence="3 4" id="KW-0464">Manganese</keyword>
<dbReference type="GO" id="GO:0008973">
    <property type="term" value="F:phosphopentomutase activity"/>
    <property type="evidence" value="ECO:0007669"/>
    <property type="project" value="UniProtKB-UniRule"/>
</dbReference>
<feature type="binding site" evidence="4">
    <location>
        <position position="12"/>
    </location>
    <ligand>
        <name>Mn(2+)</name>
        <dbReference type="ChEBI" id="CHEBI:29035"/>
        <label>1</label>
    </ligand>
</feature>
<dbReference type="EMBL" id="JACHFM010000003">
    <property type="protein sequence ID" value="MBB5223396.1"/>
    <property type="molecule type" value="Genomic_DNA"/>
</dbReference>
<organism evidence="8 9">
    <name type="scientific">Amaricoccus macauensis</name>
    <dbReference type="NCBI Taxonomy" id="57001"/>
    <lineage>
        <taxon>Bacteria</taxon>
        <taxon>Pseudomonadati</taxon>
        <taxon>Pseudomonadota</taxon>
        <taxon>Alphaproteobacteria</taxon>
        <taxon>Rhodobacterales</taxon>
        <taxon>Paracoccaceae</taxon>
        <taxon>Amaricoccus</taxon>
    </lineage>
</organism>
<evidence type="ECO:0000256" key="5">
    <source>
        <dbReference type="NCBIfam" id="TIGR01696"/>
    </source>
</evidence>
<feature type="binding site" evidence="4">
    <location>
        <position position="307"/>
    </location>
    <ligand>
        <name>Mn(2+)</name>
        <dbReference type="ChEBI" id="CHEBI:29035"/>
        <label>2</label>
    </ligand>
</feature>
<comment type="cofactor">
    <cofactor evidence="4">
        <name>Mn(2+)</name>
        <dbReference type="ChEBI" id="CHEBI:29035"/>
    </cofactor>
    <text evidence="4">Binds 2 manganese ions.</text>
</comment>
<dbReference type="HAMAP" id="MF_00740">
    <property type="entry name" value="Phosphopentomut"/>
    <property type="match status" value="1"/>
</dbReference>
<dbReference type="GO" id="GO:0030145">
    <property type="term" value="F:manganese ion binding"/>
    <property type="evidence" value="ECO:0007669"/>
    <property type="project" value="UniProtKB-UniRule"/>
</dbReference>
<dbReference type="GO" id="GO:0006015">
    <property type="term" value="P:5-phosphoribose 1-diphosphate biosynthetic process"/>
    <property type="evidence" value="ECO:0007669"/>
    <property type="project" value="UniProtKB-UniPathway"/>
</dbReference>
<evidence type="ECO:0000313" key="9">
    <source>
        <dbReference type="Proteomes" id="UP000549457"/>
    </source>
</evidence>
<comment type="catalytic activity">
    <reaction evidence="4">
        <text>2-deoxy-alpha-D-ribose 1-phosphate = 2-deoxy-D-ribose 5-phosphate</text>
        <dbReference type="Rhea" id="RHEA:27658"/>
        <dbReference type="ChEBI" id="CHEBI:57259"/>
        <dbReference type="ChEBI" id="CHEBI:62877"/>
        <dbReference type="EC" id="5.4.2.7"/>
    </reaction>
</comment>
<evidence type="ECO:0000256" key="1">
    <source>
        <dbReference type="ARBA" id="ARBA00010373"/>
    </source>
</evidence>
<evidence type="ECO:0000256" key="2">
    <source>
        <dbReference type="ARBA" id="ARBA00022723"/>
    </source>
</evidence>
<dbReference type="AlphaFoldDB" id="A0A840SU90"/>
<dbReference type="CDD" id="cd16009">
    <property type="entry name" value="PPM"/>
    <property type="match status" value="1"/>
</dbReference>
<feature type="binding site" evidence="4">
    <location>
        <position position="343"/>
    </location>
    <ligand>
        <name>Mn(2+)</name>
        <dbReference type="ChEBI" id="CHEBI:29035"/>
        <label>1</label>
    </ligand>
</feature>
<dbReference type="GO" id="GO:0009117">
    <property type="term" value="P:nucleotide metabolic process"/>
    <property type="evidence" value="ECO:0007669"/>
    <property type="project" value="UniProtKB-UniRule"/>
</dbReference>